<dbReference type="AlphaFoldDB" id="A0AA47KM55"/>
<dbReference type="InterPro" id="IPR001610">
    <property type="entry name" value="PAC"/>
</dbReference>
<feature type="coiled-coil region" evidence="3">
    <location>
        <begin position="2"/>
        <end position="29"/>
    </location>
</feature>
<dbReference type="GO" id="GO:0016020">
    <property type="term" value="C:membrane"/>
    <property type="evidence" value="ECO:0007669"/>
    <property type="project" value="InterPro"/>
</dbReference>
<organism evidence="7 8">
    <name type="scientific">Salinivibrio kushneri</name>
    <dbReference type="NCBI Taxonomy" id="1908198"/>
    <lineage>
        <taxon>Bacteria</taxon>
        <taxon>Pseudomonadati</taxon>
        <taxon>Pseudomonadota</taxon>
        <taxon>Gammaproteobacteria</taxon>
        <taxon>Vibrionales</taxon>
        <taxon>Vibrionaceae</taxon>
        <taxon>Salinivibrio</taxon>
    </lineage>
</organism>
<feature type="domain" description="PAC" evidence="6">
    <location>
        <begin position="209"/>
        <end position="263"/>
    </location>
</feature>
<dbReference type="InterPro" id="IPR000014">
    <property type="entry name" value="PAS"/>
</dbReference>
<evidence type="ECO:0000256" key="2">
    <source>
        <dbReference type="PROSITE-ProRule" id="PRU00284"/>
    </source>
</evidence>
<dbReference type="GO" id="GO:0007165">
    <property type="term" value="P:signal transduction"/>
    <property type="evidence" value="ECO:0007669"/>
    <property type="project" value="UniProtKB-KW"/>
</dbReference>
<keyword evidence="1 2" id="KW-0807">Transducer</keyword>
<evidence type="ECO:0000259" key="4">
    <source>
        <dbReference type="PROSITE" id="PS50111"/>
    </source>
</evidence>
<dbReference type="NCBIfam" id="TIGR00229">
    <property type="entry name" value="sensory_box"/>
    <property type="match status" value="2"/>
</dbReference>
<dbReference type="EMBL" id="CP114588">
    <property type="protein sequence ID" value="WBA09429.1"/>
    <property type="molecule type" value="Genomic_DNA"/>
</dbReference>
<dbReference type="PROSITE" id="PS50113">
    <property type="entry name" value="PAC"/>
    <property type="match status" value="2"/>
</dbReference>
<name>A0AA47KM55_9GAMM</name>
<dbReference type="GO" id="GO:0006935">
    <property type="term" value="P:chemotaxis"/>
    <property type="evidence" value="ECO:0007669"/>
    <property type="project" value="InterPro"/>
</dbReference>
<evidence type="ECO:0000256" key="1">
    <source>
        <dbReference type="ARBA" id="ARBA00023224"/>
    </source>
</evidence>
<dbReference type="InterPro" id="IPR004089">
    <property type="entry name" value="MCPsignal_dom"/>
</dbReference>
<protein>
    <submittedName>
        <fullName evidence="7">PAS domain-containing methyl-accepting chemotaxis protein</fullName>
    </submittedName>
</protein>
<evidence type="ECO:0000259" key="5">
    <source>
        <dbReference type="PROSITE" id="PS50112"/>
    </source>
</evidence>
<dbReference type="Pfam" id="PF00015">
    <property type="entry name" value="MCPsignal"/>
    <property type="match status" value="1"/>
</dbReference>
<feature type="domain" description="PAS" evidence="5">
    <location>
        <begin position="15"/>
        <end position="62"/>
    </location>
</feature>
<dbReference type="PANTHER" id="PTHR24422">
    <property type="entry name" value="CHEMOTAXIS PROTEIN METHYLTRANSFERASE"/>
    <property type="match status" value="1"/>
</dbReference>
<evidence type="ECO:0000313" key="7">
    <source>
        <dbReference type="EMBL" id="WBA09429.1"/>
    </source>
</evidence>
<keyword evidence="3" id="KW-0175">Coiled coil</keyword>
<dbReference type="Proteomes" id="UP001164748">
    <property type="component" value="Chromosome"/>
</dbReference>
<dbReference type="InterPro" id="IPR035965">
    <property type="entry name" value="PAS-like_dom_sf"/>
</dbReference>
<dbReference type="SMART" id="SM00091">
    <property type="entry name" value="PAS"/>
    <property type="match status" value="2"/>
</dbReference>
<dbReference type="Pfam" id="PF08447">
    <property type="entry name" value="PAS_3"/>
    <property type="match status" value="2"/>
</dbReference>
<dbReference type="SUPFAM" id="SSF55785">
    <property type="entry name" value="PYP-like sensor domain (PAS domain)"/>
    <property type="match status" value="2"/>
</dbReference>
<dbReference type="RefSeq" id="WP_269579606.1">
    <property type="nucleotide sequence ID" value="NZ_CP114588.1"/>
</dbReference>
<dbReference type="SUPFAM" id="SSF58104">
    <property type="entry name" value="Methyl-accepting chemotaxis protein (MCP) signaling domain"/>
    <property type="match status" value="1"/>
</dbReference>
<dbReference type="Gene3D" id="1.10.287.950">
    <property type="entry name" value="Methyl-accepting chemotaxis protein"/>
    <property type="match status" value="1"/>
</dbReference>
<dbReference type="GO" id="GO:0004888">
    <property type="term" value="F:transmembrane signaling receptor activity"/>
    <property type="evidence" value="ECO:0007669"/>
    <property type="project" value="InterPro"/>
</dbReference>
<dbReference type="Gene3D" id="3.30.450.20">
    <property type="entry name" value="PAS domain"/>
    <property type="match status" value="2"/>
</dbReference>
<feature type="domain" description="Methyl-accepting transducer" evidence="4">
    <location>
        <begin position="237"/>
        <end position="431"/>
    </location>
</feature>
<dbReference type="CDD" id="cd00130">
    <property type="entry name" value="PAS"/>
    <property type="match status" value="2"/>
</dbReference>
<dbReference type="PROSITE" id="PS50111">
    <property type="entry name" value="CHEMOTAXIS_TRANSDUC_2"/>
    <property type="match status" value="1"/>
</dbReference>
<proteinExistence type="predicted"/>
<dbReference type="InterPro" id="IPR013655">
    <property type="entry name" value="PAS_fold_3"/>
</dbReference>
<dbReference type="PRINTS" id="PR00260">
    <property type="entry name" value="CHEMTRNSDUCR"/>
</dbReference>
<evidence type="ECO:0000259" key="6">
    <source>
        <dbReference type="PROSITE" id="PS50113"/>
    </source>
</evidence>
<dbReference type="SMART" id="SM00086">
    <property type="entry name" value="PAC"/>
    <property type="match status" value="2"/>
</dbReference>
<dbReference type="InterPro" id="IPR004090">
    <property type="entry name" value="Chemotax_Me-accpt_rcpt"/>
</dbReference>
<dbReference type="SMART" id="SM00283">
    <property type="entry name" value="MA"/>
    <property type="match status" value="1"/>
</dbReference>
<feature type="domain" description="PAC" evidence="6">
    <location>
        <begin position="91"/>
        <end position="143"/>
    </location>
</feature>
<dbReference type="InterPro" id="IPR000700">
    <property type="entry name" value="PAS-assoc_C"/>
</dbReference>
<gene>
    <name evidence="7" type="ORF">N8M53_04310</name>
</gene>
<evidence type="ECO:0000313" key="8">
    <source>
        <dbReference type="Proteomes" id="UP001164748"/>
    </source>
</evidence>
<evidence type="ECO:0000256" key="3">
    <source>
        <dbReference type="SAM" id="Coils"/>
    </source>
</evidence>
<dbReference type="InterPro" id="IPR050903">
    <property type="entry name" value="Bact_Chemotaxis_MeTrfase"/>
</dbReference>
<sequence>MFKKTQRELDTCRAEKASLQAELDAINTHIATITFTPDGIITDVNDKLLKIIGYTYDEVIGQHHRTVCFEETSQASSYRQFWQSLAQGKSQKGVFRRRHQTGAEIWMEATYVPIKDANGKVVSIRKLAADVTKSHQDARRQEAILAAINRSLAVIEFEPDGTIIRANENFLAAVGYQDHEIKGQHHRLFCDQDFYDENPDFWADLAQGNFTSGQYLRRDKHGNEVWLEATYNPVFDAEGNVRQVIKFATAITDTVKRNQAVNQAAELAQASSEQTLSDSEKGSALLQEAVTLSQSVTDQAGEAANQVNQLSEHAQSIENIVTTIKQIAEQTNLLALNAAIEAARAGEQGRGFAVVADEVRGLSQRTSQSTTEIADVVDENLQLIKGVSEAMGKVTEQSLLGQEKVTAADTVMTDIHAGAEEVSATVRRLTQ</sequence>
<dbReference type="PROSITE" id="PS50112">
    <property type="entry name" value="PAS"/>
    <property type="match status" value="1"/>
</dbReference>
<dbReference type="PANTHER" id="PTHR24422:SF10">
    <property type="entry name" value="CHEMOTAXIS PROTEIN METHYLTRANSFERASE 2"/>
    <property type="match status" value="1"/>
</dbReference>
<reference evidence="7" key="1">
    <citation type="submission" date="2022-09" db="EMBL/GenBank/DDBJ databases">
        <authorList>
            <person name="Li Z.-J."/>
        </authorList>
    </citation>
    <scope>NUCLEOTIDE SEQUENCE</scope>
    <source>
        <strain evidence="7">TGB11</strain>
    </source>
</reference>
<accession>A0AA47KM55</accession>